<dbReference type="SMART" id="SM00322">
    <property type="entry name" value="KH"/>
    <property type="match status" value="1"/>
</dbReference>
<dbReference type="PANTHER" id="PTHR11760">
    <property type="entry name" value="30S/40S RIBOSOMAL PROTEIN S3"/>
    <property type="match status" value="1"/>
</dbReference>
<dbReference type="FunFam" id="3.30.300.20:FF:000001">
    <property type="entry name" value="30S ribosomal protein S3"/>
    <property type="match status" value="1"/>
</dbReference>
<evidence type="ECO:0000313" key="12">
    <source>
        <dbReference type="EMBL" id="BDE06768.1"/>
    </source>
</evidence>
<keyword evidence="3 8" id="KW-0694">RNA-binding</keyword>
<dbReference type="Gene3D" id="3.30.1140.32">
    <property type="entry name" value="Ribosomal protein S3, C-terminal domain"/>
    <property type="match status" value="1"/>
</dbReference>
<comment type="function">
    <text evidence="6 8">Binds the lower part of the 30S subunit head. Binds mRNA in the 70S ribosome, positioning it for translation.</text>
</comment>
<dbReference type="SUPFAM" id="SSF54821">
    <property type="entry name" value="Ribosomal protein S3 C-terminal domain"/>
    <property type="match status" value="1"/>
</dbReference>
<dbReference type="GO" id="GO:0003729">
    <property type="term" value="F:mRNA binding"/>
    <property type="evidence" value="ECO:0007669"/>
    <property type="project" value="UniProtKB-UniRule"/>
</dbReference>
<dbReference type="InterPro" id="IPR001351">
    <property type="entry name" value="Ribosomal_uS3_C"/>
</dbReference>
<evidence type="ECO:0000256" key="3">
    <source>
        <dbReference type="ARBA" id="ARBA00022884"/>
    </source>
</evidence>
<dbReference type="GO" id="GO:0003735">
    <property type="term" value="F:structural constituent of ribosome"/>
    <property type="evidence" value="ECO:0007669"/>
    <property type="project" value="InterPro"/>
</dbReference>
<dbReference type="PROSITE" id="PS50823">
    <property type="entry name" value="KH_TYPE_2"/>
    <property type="match status" value="1"/>
</dbReference>
<dbReference type="InterPro" id="IPR036419">
    <property type="entry name" value="Ribosomal_S3_C_sf"/>
</dbReference>
<keyword evidence="5 8" id="KW-0687">Ribonucleoprotein</keyword>
<dbReference type="PROSITE" id="PS00548">
    <property type="entry name" value="RIBOSOMAL_S3"/>
    <property type="match status" value="1"/>
</dbReference>
<feature type="compositionally biased region" description="Low complexity" evidence="10">
    <location>
        <begin position="308"/>
        <end position="319"/>
    </location>
</feature>
<keyword evidence="2 8" id="KW-0699">rRNA-binding</keyword>
<dbReference type="InterPro" id="IPR004044">
    <property type="entry name" value="KH_dom_type_2"/>
</dbReference>
<sequence length="338" mass="36892">MGQKIHPVGLRLGITRTWDSRWFENKNYASWLHEDMRIRKYFGKMTRAAAISRVEIERRANQARVIINTGKPGIIIGKRGVGIDEIRRNLEKLTGKQVQVNVVEIKQIELDARLVGQNIVDQLEKRIAFRRAMKQAIMRTMKAGARGVKVQVSGRLGGAEIARTERNHDGKVPLHTLRADIDYAHVEAFTTFGRIGVKVWIYKGEVLPEGPRGEREGAQGRPGDARFRDSRRGTRGGRGRDGAPRPAGDRAPRGGGLDTTQALHAAEADAQSLESITEGAPSAAGNKPDAPHAGAVTHDPNAQHGHGVTTETSVVPPETQATHDDAERPGAPAVENEG</sequence>
<evidence type="ECO:0000313" key="13">
    <source>
        <dbReference type="Proteomes" id="UP001317532"/>
    </source>
</evidence>
<evidence type="ECO:0000256" key="5">
    <source>
        <dbReference type="ARBA" id="ARBA00023274"/>
    </source>
</evidence>
<dbReference type="Pfam" id="PF07650">
    <property type="entry name" value="KH_2"/>
    <property type="match status" value="1"/>
</dbReference>
<evidence type="ECO:0000256" key="1">
    <source>
        <dbReference type="ARBA" id="ARBA00010761"/>
    </source>
</evidence>
<protein>
    <recommendedName>
        <fullName evidence="7 8">Small ribosomal subunit protein uS3</fullName>
    </recommendedName>
</protein>
<dbReference type="InterPro" id="IPR018280">
    <property type="entry name" value="Ribosomal_uS3_CS"/>
</dbReference>
<dbReference type="InterPro" id="IPR057258">
    <property type="entry name" value="Ribosomal_uS3"/>
</dbReference>
<dbReference type="NCBIfam" id="TIGR01009">
    <property type="entry name" value="rpsC_bact"/>
    <property type="match status" value="1"/>
</dbReference>
<evidence type="ECO:0000256" key="7">
    <source>
        <dbReference type="ARBA" id="ARBA00035257"/>
    </source>
</evidence>
<gene>
    <name evidence="8" type="primary">rpsC</name>
    <name evidence="12" type="ORF">WPS_20440</name>
</gene>
<feature type="compositionally biased region" description="Basic and acidic residues" evidence="10">
    <location>
        <begin position="211"/>
        <end position="252"/>
    </location>
</feature>
<comment type="similarity">
    <text evidence="1 8 9">Belongs to the universal ribosomal protein uS3 family.</text>
</comment>
<name>A0AAN1XWP1_UNVUL</name>
<accession>A0AAN1XWP1</accession>
<dbReference type="InterPro" id="IPR015946">
    <property type="entry name" value="KH_dom-like_a/b"/>
</dbReference>
<dbReference type="InterPro" id="IPR005704">
    <property type="entry name" value="Ribosomal_uS3_bac-typ"/>
</dbReference>
<dbReference type="Proteomes" id="UP001317532">
    <property type="component" value="Chromosome"/>
</dbReference>
<feature type="domain" description="KH type-2" evidence="11">
    <location>
        <begin position="38"/>
        <end position="106"/>
    </location>
</feature>
<feature type="region of interest" description="Disordered" evidence="10">
    <location>
        <begin position="208"/>
        <end position="338"/>
    </location>
</feature>
<dbReference type="GO" id="GO:0019843">
    <property type="term" value="F:rRNA binding"/>
    <property type="evidence" value="ECO:0007669"/>
    <property type="project" value="UniProtKB-UniRule"/>
</dbReference>
<dbReference type="EMBL" id="AP025523">
    <property type="protein sequence ID" value="BDE06768.1"/>
    <property type="molecule type" value="Genomic_DNA"/>
</dbReference>
<reference evidence="12 13" key="1">
    <citation type="journal article" date="2022" name="ISME Commun">
        <title>Vulcanimicrobium alpinus gen. nov. sp. nov., the first cultivated representative of the candidate phylum 'Eremiobacterota', is a metabolically versatile aerobic anoxygenic phototroph.</title>
        <authorList>
            <person name="Yabe S."/>
            <person name="Muto K."/>
            <person name="Abe K."/>
            <person name="Yokota A."/>
            <person name="Staudigel H."/>
            <person name="Tebo B.M."/>
        </authorList>
    </citation>
    <scope>NUCLEOTIDE SEQUENCE [LARGE SCALE GENOMIC DNA]</scope>
    <source>
        <strain evidence="12 13">WC8-2</strain>
    </source>
</reference>
<dbReference type="CDD" id="cd02412">
    <property type="entry name" value="KH-II_30S_S3"/>
    <property type="match status" value="1"/>
</dbReference>
<dbReference type="SUPFAM" id="SSF54814">
    <property type="entry name" value="Prokaryotic type KH domain (KH-domain type II)"/>
    <property type="match status" value="1"/>
</dbReference>
<dbReference type="InterPro" id="IPR009019">
    <property type="entry name" value="KH_sf_prok-type"/>
</dbReference>
<proteinExistence type="inferred from homology"/>
<evidence type="ECO:0000256" key="10">
    <source>
        <dbReference type="SAM" id="MobiDB-lite"/>
    </source>
</evidence>
<evidence type="ECO:0000259" key="11">
    <source>
        <dbReference type="PROSITE" id="PS50823"/>
    </source>
</evidence>
<dbReference type="GO" id="GO:0006412">
    <property type="term" value="P:translation"/>
    <property type="evidence" value="ECO:0007669"/>
    <property type="project" value="UniProtKB-UniRule"/>
</dbReference>
<organism evidence="12 13">
    <name type="scientific">Vulcanimicrobium alpinum</name>
    <dbReference type="NCBI Taxonomy" id="3016050"/>
    <lineage>
        <taxon>Bacteria</taxon>
        <taxon>Bacillati</taxon>
        <taxon>Vulcanimicrobiota</taxon>
        <taxon>Vulcanimicrobiia</taxon>
        <taxon>Vulcanimicrobiales</taxon>
        <taxon>Vulcanimicrobiaceae</taxon>
        <taxon>Vulcanimicrobium</taxon>
    </lineage>
</organism>
<dbReference type="PANTHER" id="PTHR11760:SF19">
    <property type="entry name" value="SMALL RIBOSOMAL SUBUNIT PROTEIN US3C"/>
    <property type="match status" value="1"/>
</dbReference>
<dbReference type="KEGG" id="vab:WPS_20440"/>
<evidence type="ECO:0000256" key="8">
    <source>
        <dbReference type="HAMAP-Rule" id="MF_01309"/>
    </source>
</evidence>
<dbReference type="HAMAP" id="MF_01309_B">
    <property type="entry name" value="Ribosomal_uS3_B"/>
    <property type="match status" value="1"/>
</dbReference>
<keyword evidence="4 8" id="KW-0689">Ribosomal protein</keyword>
<dbReference type="GO" id="GO:0022627">
    <property type="term" value="C:cytosolic small ribosomal subunit"/>
    <property type="evidence" value="ECO:0007669"/>
    <property type="project" value="TreeGrafter"/>
</dbReference>
<dbReference type="InterPro" id="IPR004087">
    <property type="entry name" value="KH_dom"/>
</dbReference>
<dbReference type="Pfam" id="PF00189">
    <property type="entry name" value="Ribosomal_S3_C"/>
    <property type="match status" value="1"/>
</dbReference>
<comment type="subunit">
    <text evidence="8">Part of the 30S ribosomal subunit. Forms a tight complex with proteins S10 and S14.</text>
</comment>
<keyword evidence="13" id="KW-1185">Reference proteome</keyword>
<evidence type="ECO:0000256" key="2">
    <source>
        <dbReference type="ARBA" id="ARBA00022730"/>
    </source>
</evidence>
<dbReference type="AlphaFoldDB" id="A0AAN1XWP1"/>
<evidence type="ECO:0000256" key="6">
    <source>
        <dbReference type="ARBA" id="ARBA00024998"/>
    </source>
</evidence>
<evidence type="ECO:0000256" key="9">
    <source>
        <dbReference type="RuleBase" id="RU003624"/>
    </source>
</evidence>
<dbReference type="Gene3D" id="3.30.300.20">
    <property type="match status" value="1"/>
</dbReference>
<evidence type="ECO:0000256" key="4">
    <source>
        <dbReference type="ARBA" id="ARBA00022980"/>
    </source>
</evidence>